<protein>
    <submittedName>
        <fullName evidence="1">Toxin RelE</fullName>
    </submittedName>
</protein>
<accession>A0AAC8UUZ5</accession>
<dbReference type="Proteomes" id="UP000036000">
    <property type="component" value="Chromosome"/>
</dbReference>
<keyword evidence="2" id="KW-1185">Reference proteome</keyword>
<evidence type="ECO:0000313" key="2">
    <source>
        <dbReference type="Proteomes" id="UP000036000"/>
    </source>
</evidence>
<proteinExistence type="predicted"/>
<dbReference type="AlphaFoldDB" id="A0AAC8UUZ5"/>
<gene>
    <name evidence="1" type="ORF">ABN16_04755</name>
</gene>
<name>A0AAC8UUZ5_9LACO</name>
<dbReference type="Pfam" id="PF05973">
    <property type="entry name" value="Gp49"/>
    <property type="match status" value="1"/>
</dbReference>
<dbReference type="EMBL" id="CP012033">
    <property type="protein sequence ID" value="AKP64373.1"/>
    <property type="molecule type" value="Genomic_DNA"/>
</dbReference>
<dbReference type="RefSeq" id="WP_048733352.1">
    <property type="nucleotide sequence ID" value="NZ_CP012033.1"/>
</dbReference>
<dbReference type="InterPro" id="IPR009241">
    <property type="entry name" value="HigB-like"/>
</dbReference>
<dbReference type="KEGG" id="lko:ABN16_04755"/>
<reference evidence="1 2" key="1">
    <citation type="submission" date="2015-07" db="EMBL/GenBank/DDBJ databases">
        <title>Lactobacillus korensis/26-25/ whole genome sequencing.</title>
        <authorList>
            <person name="Kim M.K."/>
            <person name="Im W.-T."/>
            <person name="Srinivasan S."/>
            <person name="Lee J.-J."/>
        </authorList>
    </citation>
    <scope>NUCLEOTIDE SEQUENCE [LARGE SCALE GENOMIC DNA]</scope>
    <source>
        <strain evidence="1 2">26-25</strain>
    </source>
</reference>
<organism evidence="1 2">
    <name type="scientific">Levilactobacillus koreensis</name>
    <dbReference type="NCBI Taxonomy" id="637971"/>
    <lineage>
        <taxon>Bacteria</taxon>
        <taxon>Bacillati</taxon>
        <taxon>Bacillota</taxon>
        <taxon>Bacilli</taxon>
        <taxon>Lactobacillales</taxon>
        <taxon>Lactobacillaceae</taxon>
        <taxon>Levilactobacillus</taxon>
    </lineage>
</organism>
<evidence type="ECO:0000313" key="1">
    <source>
        <dbReference type="EMBL" id="AKP64373.1"/>
    </source>
</evidence>
<sequence length="121" mass="14503">MKKPNFTSYRRLNGHDEFAEFYQSLPTKDRKKLVALLHIIEQQGLLVATKMEWVKKLDTNLYELRSKVASNIQRGLYFHDEDNRYIITHGFTKKTQKTPINEIKHAREIRAEYYQRKDNDS</sequence>